<evidence type="ECO:0000313" key="2">
    <source>
        <dbReference type="EMBL" id="MCF8589016.1"/>
    </source>
</evidence>
<name>A0ABS9IU16_9ACTN</name>
<dbReference type="RefSeq" id="WP_236998258.1">
    <property type="nucleotide sequence ID" value="NZ_JAKKOR010000008.1"/>
</dbReference>
<keyword evidence="1" id="KW-1133">Transmembrane helix</keyword>
<keyword evidence="1" id="KW-0472">Membrane</keyword>
<protein>
    <submittedName>
        <fullName evidence="2">Uncharacterized protein</fullName>
    </submittedName>
</protein>
<feature type="transmembrane region" description="Helical" evidence="1">
    <location>
        <begin position="65"/>
        <end position="83"/>
    </location>
</feature>
<keyword evidence="1" id="KW-0812">Transmembrane</keyword>
<sequence length="92" mass="10111">MKSTTSTPSVVRRPPGFREASMHDLFVDCCRLGPAPTRSREVFVIVTTAILLAVVFVVVRPSPLFIVAASVVVAGFMGARWTVGERKHWNAR</sequence>
<comment type="caution">
    <text evidence="2">The sequence shown here is derived from an EMBL/GenBank/DDBJ whole genome shotgun (WGS) entry which is preliminary data.</text>
</comment>
<dbReference type="Proteomes" id="UP001200110">
    <property type="component" value="Unassembled WGS sequence"/>
</dbReference>
<dbReference type="EMBL" id="JAKKOR010000008">
    <property type="protein sequence ID" value="MCF8589016.1"/>
    <property type="molecule type" value="Genomic_DNA"/>
</dbReference>
<organism evidence="2 3">
    <name type="scientific">Gordonia liuliyuniae</name>
    <dbReference type="NCBI Taxonomy" id="2911517"/>
    <lineage>
        <taxon>Bacteria</taxon>
        <taxon>Bacillati</taxon>
        <taxon>Actinomycetota</taxon>
        <taxon>Actinomycetes</taxon>
        <taxon>Mycobacteriales</taxon>
        <taxon>Gordoniaceae</taxon>
        <taxon>Gordonia</taxon>
    </lineage>
</organism>
<gene>
    <name evidence="2" type="ORF">L5G33_11145</name>
</gene>
<keyword evidence="3" id="KW-1185">Reference proteome</keyword>
<evidence type="ECO:0000313" key="3">
    <source>
        <dbReference type="Proteomes" id="UP001200110"/>
    </source>
</evidence>
<evidence type="ECO:0000256" key="1">
    <source>
        <dbReference type="SAM" id="Phobius"/>
    </source>
</evidence>
<accession>A0ABS9IU16</accession>
<reference evidence="2 3" key="1">
    <citation type="submission" date="2022-01" db="EMBL/GenBank/DDBJ databases">
        <authorList>
            <person name="Huang Y."/>
        </authorList>
    </citation>
    <scope>NUCLEOTIDE SEQUENCE [LARGE SCALE GENOMIC DNA]</scope>
    <source>
        <strain evidence="2 3">HY366</strain>
    </source>
</reference>
<feature type="transmembrane region" description="Helical" evidence="1">
    <location>
        <begin position="42"/>
        <end position="59"/>
    </location>
</feature>
<proteinExistence type="predicted"/>